<dbReference type="OrthoDB" id="6196831at2"/>
<dbReference type="KEGG" id="rfo:REIFOR_00944"/>
<evidence type="ECO:0000256" key="2">
    <source>
        <dbReference type="ARBA" id="ARBA00022729"/>
    </source>
</evidence>
<sequence length="183" mass="19971">MANSKKILAGLSLIWVLASPVARAETMVAIMNYQAVLFNSSAAEAATLTLRTDLAGAQSRLQDIQLGIETRESRLLTDGDILTAEEISAFEQELQGLTQEQAQITAQMQQAQQQSRASFIKQYQPLIRELMNAYVIEQGFSLVVDSQAVLWVNGTPDITDAMLAQFNSAYAQRKAGSAEQSAN</sequence>
<dbReference type="Gene3D" id="3.30.910.20">
    <property type="entry name" value="Skp domain"/>
    <property type="match status" value="1"/>
</dbReference>
<keyword evidence="3" id="KW-0175">Coiled coil</keyword>
<dbReference type="SUPFAM" id="SSF111384">
    <property type="entry name" value="OmpH-like"/>
    <property type="match status" value="1"/>
</dbReference>
<proteinExistence type="inferred from homology"/>
<feature type="signal peptide" evidence="4">
    <location>
        <begin position="1"/>
        <end position="24"/>
    </location>
</feature>
<name>A0A2K8KQH8_9GAMM</name>
<dbReference type="PANTHER" id="PTHR35089:SF1">
    <property type="entry name" value="CHAPERONE PROTEIN SKP"/>
    <property type="match status" value="1"/>
</dbReference>
<evidence type="ECO:0000256" key="3">
    <source>
        <dbReference type="SAM" id="Coils"/>
    </source>
</evidence>
<dbReference type="Pfam" id="PF03938">
    <property type="entry name" value="OmpH"/>
    <property type="match status" value="1"/>
</dbReference>
<comment type="similarity">
    <text evidence="1">Belongs to the Skp family.</text>
</comment>
<organism evidence="5 6">
    <name type="scientific">Reinekea forsetii</name>
    <dbReference type="NCBI Taxonomy" id="1336806"/>
    <lineage>
        <taxon>Bacteria</taxon>
        <taxon>Pseudomonadati</taxon>
        <taxon>Pseudomonadota</taxon>
        <taxon>Gammaproteobacteria</taxon>
        <taxon>Oceanospirillales</taxon>
        <taxon>Saccharospirillaceae</taxon>
        <taxon>Reinekea</taxon>
    </lineage>
</organism>
<protein>
    <submittedName>
        <fullName evidence="5">Outer membrane protein (OmpH-like)</fullName>
    </submittedName>
</protein>
<dbReference type="GO" id="GO:0005829">
    <property type="term" value="C:cytosol"/>
    <property type="evidence" value="ECO:0007669"/>
    <property type="project" value="TreeGrafter"/>
</dbReference>
<accession>A0A2K8KQH8</accession>
<keyword evidence="6" id="KW-1185">Reference proteome</keyword>
<dbReference type="SMART" id="SM00935">
    <property type="entry name" value="OmpH"/>
    <property type="match status" value="1"/>
</dbReference>
<dbReference type="InterPro" id="IPR024930">
    <property type="entry name" value="Skp_dom_sf"/>
</dbReference>
<reference evidence="5 6" key="1">
    <citation type="journal article" date="2017" name="Environ. Microbiol.">
        <title>Genomic and physiological analyses of 'Reinekea forsetii' reveal a versatile opportunistic lifestyle during spring algae blooms.</title>
        <authorList>
            <person name="Avci B."/>
            <person name="Hahnke R.L."/>
            <person name="Chafee M."/>
            <person name="Fischer T."/>
            <person name="Gruber-Vodicka H."/>
            <person name="Tegetmeyer H.E."/>
            <person name="Harder J."/>
            <person name="Fuchs B.M."/>
            <person name="Amann R.I."/>
            <person name="Teeling H."/>
        </authorList>
    </citation>
    <scope>NUCLEOTIDE SEQUENCE [LARGE SCALE GENOMIC DNA]</scope>
    <source>
        <strain evidence="5 6">Hel1_31_D35</strain>
    </source>
</reference>
<dbReference type="RefSeq" id="WP_100256477.1">
    <property type="nucleotide sequence ID" value="NZ_CP011797.1"/>
</dbReference>
<evidence type="ECO:0000313" key="5">
    <source>
        <dbReference type="EMBL" id="ATX76111.1"/>
    </source>
</evidence>
<evidence type="ECO:0000256" key="4">
    <source>
        <dbReference type="SAM" id="SignalP"/>
    </source>
</evidence>
<dbReference type="GO" id="GO:0051082">
    <property type="term" value="F:unfolded protein binding"/>
    <property type="evidence" value="ECO:0007669"/>
    <property type="project" value="InterPro"/>
</dbReference>
<gene>
    <name evidence="5" type="ORF">REIFOR_00944</name>
</gene>
<dbReference type="GO" id="GO:0050821">
    <property type="term" value="P:protein stabilization"/>
    <property type="evidence" value="ECO:0007669"/>
    <property type="project" value="TreeGrafter"/>
</dbReference>
<evidence type="ECO:0000256" key="1">
    <source>
        <dbReference type="ARBA" id="ARBA00009091"/>
    </source>
</evidence>
<dbReference type="PANTHER" id="PTHR35089">
    <property type="entry name" value="CHAPERONE PROTEIN SKP"/>
    <property type="match status" value="1"/>
</dbReference>
<dbReference type="EMBL" id="CP011797">
    <property type="protein sequence ID" value="ATX76111.1"/>
    <property type="molecule type" value="Genomic_DNA"/>
</dbReference>
<feature type="chain" id="PRO_5014862250" evidence="4">
    <location>
        <begin position="25"/>
        <end position="183"/>
    </location>
</feature>
<dbReference type="InterPro" id="IPR005632">
    <property type="entry name" value="Chaperone_Skp"/>
</dbReference>
<feature type="coiled-coil region" evidence="3">
    <location>
        <begin position="87"/>
        <end position="114"/>
    </location>
</feature>
<keyword evidence="2 4" id="KW-0732">Signal</keyword>
<evidence type="ECO:0000313" key="6">
    <source>
        <dbReference type="Proteomes" id="UP000229757"/>
    </source>
</evidence>
<dbReference type="Proteomes" id="UP000229757">
    <property type="component" value="Chromosome"/>
</dbReference>
<dbReference type="AlphaFoldDB" id="A0A2K8KQH8"/>